<evidence type="ECO:0000256" key="11">
    <source>
        <dbReference type="ARBA" id="ARBA00023211"/>
    </source>
</evidence>
<dbReference type="Gene3D" id="3.40.449.10">
    <property type="entry name" value="Phosphoenolpyruvate Carboxykinase, domain 1"/>
    <property type="match status" value="1"/>
</dbReference>
<dbReference type="GO" id="GO:0006094">
    <property type="term" value="P:gluconeogenesis"/>
    <property type="evidence" value="ECO:0007669"/>
    <property type="project" value="UniProtKB-KW"/>
</dbReference>
<evidence type="ECO:0000256" key="3">
    <source>
        <dbReference type="ARBA" id="ARBA00006052"/>
    </source>
</evidence>
<comment type="cofactor">
    <cofactor evidence="1">
        <name>Mn(2+)</name>
        <dbReference type="ChEBI" id="CHEBI:29035"/>
    </cofactor>
</comment>
<proteinExistence type="inferred from homology"/>
<dbReference type="InterPro" id="IPR008210">
    <property type="entry name" value="PEP_carboxykinase_N"/>
</dbReference>
<dbReference type="EC" id="4.1.1.49" evidence="4"/>
<evidence type="ECO:0000256" key="5">
    <source>
        <dbReference type="ARBA" id="ARBA00022432"/>
    </source>
</evidence>
<evidence type="ECO:0000256" key="8">
    <source>
        <dbReference type="ARBA" id="ARBA00022741"/>
    </source>
</evidence>
<dbReference type="GO" id="GO:0005524">
    <property type="term" value="F:ATP binding"/>
    <property type="evidence" value="ECO:0007669"/>
    <property type="project" value="UniProtKB-KW"/>
</dbReference>
<evidence type="ECO:0000256" key="9">
    <source>
        <dbReference type="ARBA" id="ARBA00022793"/>
    </source>
</evidence>
<keyword evidence="6" id="KW-0963">Cytoplasm</keyword>
<gene>
    <name evidence="14" type="ORF">PBS003_LOCUS8238</name>
</gene>
<evidence type="ECO:0000256" key="6">
    <source>
        <dbReference type="ARBA" id="ARBA00022490"/>
    </source>
</evidence>
<dbReference type="FunFam" id="2.170.8.10:FF:000001">
    <property type="entry name" value="Phosphoenolpyruvate carboxykinase (ATP)"/>
    <property type="match status" value="1"/>
</dbReference>
<dbReference type="GO" id="GO:0004612">
    <property type="term" value="F:phosphoenolpyruvate carboxykinase (ATP) activity"/>
    <property type="evidence" value="ECO:0007669"/>
    <property type="project" value="UniProtKB-EC"/>
</dbReference>
<keyword evidence="8" id="KW-0547">Nucleotide-binding</keyword>
<evidence type="ECO:0000313" key="14">
    <source>
        <dbReference type="EMBL" id="CAH0481633.1"/>
    </source>
</evidence>
<sequence length="570" mass="63720">MYTSLLRKNLRAQQLHAMKYVQLSPPVISSSLTQRTFANANAASLDIEKFGITNAKTQVHHNLSYEEIASHERKNGEGAFIKNGTYTIDTGKFTGRSPKDKYIVDQTPSNKKIWWGDINQPVSAKIFDELYEHVTKHYSLADKVYVFDGYAGANPVSRKKVRFITELAWQHHFVTNMFLRPTSKEEITDFKPDFTIVNACKVTNKEYKKHGLNSEVFVAFNIEKNVAVIGGTWYGGEMKKGIFSMMNYWLPLDGIMAMHCSANKGKNGDTALFFGLSGTGKTTLSADPHRNLIGDDEHGWDDDGIFNFEGGCYAKTINLSRENEPDIYNAIKRDALLENIFVDTETKEPDFYNTSKTENGRVSYPIYHIPNHEPTSRGGHPSNIVFLTCDAYGVLPPVSKLSDGQAMYHFLSGYTAKVAGTERGVTEPTATFSACFGAAFLPLHPTKYADLLQQKLKKHNTAVYLVNTGWTGGGYGVGKRMSIKITRACIDAILDGSIKSSEFSEDPNFGFQVPKKLSDIPENVLNPREAWSDKAAYDVTARKLANMFKDNFKKYVSADVTDYSKFGPQV</sequence>
<dbReference type="HAMAP" id="MF_00453">
    <property type="entry name" value="PEPCK_ATP"/>
    <property type="match status" value="1"/>
</dbReference>
<dbReference type="Proteomes" id="UP001160483">
    <property type="component" value="Unassembled WGS sequence"/>
</dbReference>
<keyword evidence="9" id="KW-0210">Decarboxylase</keyword>
<comment type="catalytic activity">
    <reaction evidence="13">
        <text>oxaloacetate + ATP = phosphoenolpyruvate + ADP + CO2</text>
        <dbReference type="Rhea" id="RHEA:18617"/>
        <dbReference type="ChEBI" id="CHEBI:16452"/>
        <dbReference type="ChEBI" id="CHEBI:16526"/>
        <dbReference type="ChEBI" id="CHEBI:30616"/>
        <dbReference type="ChEBI" id="CHEBI:58702"/>
        <dbReference type="ChEBI" id="CHEBI:456216"/>
        <dbReference type="EC" id="4.1.1.49"/>
    </reaction>
</comment>
<evidence type="ECO:0000256" key="7">
    <source>
        <dbReference type="ARBA" id="ARBA00022723"/>
    </source>
</evidence>
<keyword evidence="11" id="KW-0464">Manganese</keyword>
<dbReference type="CDD" id="cd00484">
    <property type="entry name" value="PEPCK_ATP"/>
    <property type="match status" value="1"/>
</dbReference>
<dbReference type="InterPro" id="IPR001272">
    <property type="entry name" value="PEP_carboxykinase_ATP"/>
</dbReference>
<evidence type="ECO:0000313" key="15">
    <source>
        <dbReference type="Proteomes" id="UP001160483"/>
    </source>
</evidence>
<comment type="pathway">
    <text evidence="2">Carbohydrate biosynthesis; gluconeogenesis.</text>
</comment>
<dbReference type="NCBIfam" id="NF006820">
    <property type="entry name" value="PRK09344.1-2"/>
    <property type="match status" value="1"/>
</dbReference>
<evidence type="ECO:0000256" key="10">
    <source>
        <dbReference type="ARBA" id="ARBA00022840"/>
    </source>
</evidence>
<evidence type="ECO:0000256" key="12">
    <source>
        <dbReference type="ARBA" id="ARBA00023239"/>
    </source>
</evidence>
<dbReference type="AlphaFoldDB" id="A0AAU9LL53"/>
<dbReference type="PIRSF" id="PIRSF006294">
    <property type="entry name" value="PEP_crbxkin"/>
    <property type="match status" value="1"/>
</dbReference>
<evidence type="ECO:0000256" key="4">
    <source>
        <dbReference type="ARBA" id="ARBA00012363"/>
    </source>
</evidence>
<dbReference type="GO" id="GO:0005829">
    <property type="term" value="C:cytosol"/>
    <property type="evidence" value="ECO:0007669"/>
    <property type="project" value="TreeGrafter"/>
</dbReference>
<dbReference type="Pfam" id="PF01293">
    <property type="entry name" value="PEPCK_ATP"/>
    <property type="match status" value="1"/>
</dbReference>
<dbReference type="PANTHER" id="PTHR30031">
    <property type="entry name" value="PHOSPHOENOLPYRUVATE CARBOXYKINASE ATP"/>
    <property type="match status" value="1"/>
</dbReference>
<evidence type="ECO:0000256" key="2">
    <source>
        <dbReference type="ARBA" id="ARBA00004742"/>
    </source>
</evidence>
<keyword evidence="7" id="KW-0479">Metal-binding</keyword>
<keyword evidence="10" id="KW-0067">ATP-binding</keyword>
<dbReference type="NCBIfam" id="NF006821">
    <property type="entry name" value="PRK09344.1-3"/>
    <property type="match status" value="1"/>
</dbReference>
<keyword evidence="5" id="KW-0312">Gluconeogenesis</keyword>
<protein>
    <recommendedName>
        <fullName evidence="4">phosphoenolpyruvate carboxykinase (ATP)</fullName>
        <ecNumber evidence="4">4.1.1.49</ecNumber>
    </recommendedName>
</protein>
<dbReference type="PROSITE" id="PS00532">
    <property type="entry name" value="PEPCK_ATP"/>
    <property type="match status" value="1"/>
</dbReference>
<dbReference type="SUPFAM" id="SSF68923">
    <property type="entry name" value="PEP carboxykinase N-terminal domain"/>
    <property type="match status" value="1"/>
</dbReference>
<dbReference type="NCBIfam" id="TIGR00224">
    <property type="entry name" value="pckA"/>
    <property type="match status" value="1"/>
</dbReference>
<accession>A0AAU9LL53</accession>
<reference evidence="14" key="1">
    <citation type="submission" date="2021-11" db="EMBL/GenBank/DDBJ databases">
        <authorList>
            <person name="Islam A."/>
            <person name="Islam S."/>
            <person name="Flora M.S."/>
            <person name="Rahman M."/>
            <person name="Ziaur R.M."/>
            <person name="Epstein J.H."/>
            <person name="Hassan M."/>
            <person name="Klassen M."/>
            <person name="Woodard K."/>
            <person name="Webb A."/>
            <person name="Webby R.J."/>
            <person name="El Zowalaty M.E."/>
        </authorList>
    </citation>
    <scope>NUCLEOTIDE SEQUENCE</scope>
    <source>
        <strain evidence="14">Pbs3</strain>
    </source>
</reference>
<organism evidence="14 15">
    <name type="scientific">Peronospora belbahrii</name>
    <dbReference type="NCBI Taxonomy" id="622444"/>
    <lineage>
        <taxon>Eukaryota</taxon>
        <taxon>Sar</taxon>
        <taxon>Stramenopiles</taxon>
        <taxon>Oomycota</taxon>
        <taxon>Peronosporomycetes</taxon>
        <taxon>Peronosporales</taxon>
        <taxon>Peronosporaceae</taxon>
        <taxon>Peronospora</taxon>
    </lineage>
</organism>
<dbReference type="GO" id="GO:0046872">
    <property type="term" value="F:metal ion binding"/>
    <property type="evidence" value="ECO:0007669"/>
    <property type="project" value="UniProtKB-KW"/>
</dbReference>
<dbReference type="Gene3D" id="2.170.8.10">
    <property type="entry name" value="Phosphoenolpyruvate Carboxykinase, domain 2"/>
    <property type="match status" value="1"/>
</dbReference>
<dbReference type="EMBL" id="CAKKTJ010000329">
    <property type="protein sequence ID" value="CAH0481633.1"/>
    <property type="molecule type" value="Genomic_DNA"/>
</dbReference>
<dbReference type="PANTHER" id="PTHR30031:SF0">
    <property type="entry name" value="PHOSPHOENOLPYRUVATE CARBOXYKINASE (ATP)"/>
    <property type="match status" value="1"/>
</dbReference>
<dbReference type="Gene3D" id="3.90.228.20">
    <property type="match status" value="1"/>
</dbReference>
<dbReference type="InterPro" id="IPR015994">
    <property type="entry name" value="PEPCK_ATP_CS"/>
</dbReference>
<name>A0AAU9LL53_9STRA</name>
<keyword evidence="12" id="KW-0456">Lyase</keyword>
<evidence type="ECO:0000256" key="1">
    <source>
        <dbReference type="ARBA" id="ARBA00001936"/>
    </source>
</evidence>
<dbReference type="SUPFAM" id="SSF53795">
    <property type="entry name" value="PEP carboxykinase-like"/>
    <property type="match status" value="1"/>
</dbReference>
<comment type="caution">
    <text evidence="14">The sequence shown here is derived from an EMBL/GenBank/DDBJ whole genome shotgun (WGS) entry which is preliminary data.</text>
</comment>
<comment type="similarity">
    <text evidence="3">Belongs to the phosphoenolpyruvate carboxykinase (ATP) family.</text>
</comment>
<evidence type="ECO:0000256" key="13">
    <source>
        <dbReference type="ARBA" id="ARBA00047371"/>
    </source>
</evidence>
<dbReference type="NCBIfam" id="NF006819">
    <property type="entry name" value="PRK09344.1-1"/>
    <property type="match status" value="1"/>
</dbReference>
<dbReference type="FunFam" id="3.40.449.10:FF:000001">
    <property type="entry name" value="Phosphoenolpyruvate carboxykinase (ATP)"/>
    <property type="match status" value="1"/>
</dbReference>
<dbReference type="InterPro" id="IPR013035">
    <property type="entry name" value="PEP_carboxykinase_C"/>
</dbReference>